<accession>A0ABQ7FWL4</accession>
<evidence type="ECO:0000313" key="2">
    <source>
        <dbReference type="Proteomes" id="UP000815325"/>
    </source>
</evidence>
<evidence type="ECO:0000313" key="1">
    <source>
        <dbReference type="EMBL" id="KAF5826748.1"/>
    </source>
</evidence>
<gene>
    <name evidence="1" type="ORF">DUNSADRAFT_2132</name>
</gene>
<dbReference type="EMBL" id="MU070733">
    <property type="protein sequence ID" value="KAF5826748.1"/>
    <property type="molecule type" value="Genomic_DNA"/>
</dbReference>
<comment type="caution">
    <text evidence="1">The sequence shown here is derived from an EMBL/GenBank/DDBJ whole genome shotgun (WGS) entry which is preliminary data.</text>
</comment>
<reference evidence="1" key="1">
    <citation type="submission" date="2017-08" db="EMBL/GenBank/DDBJ databases">
        <authorList>
            <person name="Polle J.E."/>
            <person name="Barry K."/>
            <person name="Cushman J."/>
            <person name="Schmutz J."/>
            <person name="Tran D."/>
            <person name="Hathwaick L.T."/>
            <person name="Yim W.C."/>
            <person name="Jenkins J."/>
            <person name="Mckie-Krisberg Z.M."/>
            <person name="Prochnik S."/>
            <person name="Lindquist E."/>
            <person name="Dockter R.B."/>
            <person name="Adam C."/>
            <person name="Molina H."/>
            <person name="Bunkerborg J."/>
            <person name="Jin E."/>
            <person name="Buchheim M."/>
            <person name="Magnuson J."/>
        </authorList>
    </citation>
    <scope>NUCLEOTIDE SEQUENCE</scope>
    <source>
        <strain evidence="1">CCAP 19/18</strain>
    </source>
</reference>
<dbReference type="Proteomes" id="UP000815325">
    <property type="component" value="Unassembled WGS sequence"/>
</dbReference>
<keyword evidence="2" id="KW-1185">Reference proteome</keyword>
<proteinExistence type="predicted"/>
<sequence>MIGPTHLAARSHVWKSLQISSGGRRLQREGMHRSRQP</sequence>
<protein>
    <recommendedName>
        <fullName evidence="3">Encoded protein</fullName>
    </recommendedName>
</protein>
<organism evidence="1 2">
    <name type="scientific">Dunaliella salina</name>
    <name type="common">Green alga</name>
    <name type="synonym">Protococcus salinus</name>
    <dbReference type="NCBI Taxonomy" id="3046"/>
    <lineage>
        <taxon>Eukaryota</taxon>
        <taxon>Viridiplantae</taxon>
        <taxon>Chlorophyta</taxon>
        <taxon>core chlorophytes</taxon>
        <taxon>Chlorophyceae</taxon>
        <taxon>CS clade</taxon>
        <taxon>Chlamydomonadales</taxon>
        <taxon>Dunaliellaceae</taxon>
        <taxon>Dunaliella</taxon>
    </lineage>
</organism>
<name>A0ABQ7FWL4_DUNSA</name>
<evidence type="ECO:0008006" key="3">
    <source>
        <dbReference type="Google" id="ProtNLM"/>
    </source>
</evidence>